<evidence type="ECO:0000256" key="4">
    <source>
        <dbReference type="HAMAP-Rule" id="MF_02071"/>
    </source>
</evidence>
<proteinExistence type="inferred from homology"/>
<gene>
    <name evidence="4" type="primary">rlpA</name>
    <name evidence="7" type="ORF">SAE02_51650</name>
</gene>
<dbReference type="SUPFAM" id="SSF110997">
    <property type="entry name" value="Sporulation related repeat"/>
    <property type="match status" value="1"/>
</dbReference>
<comment type="caution">
    <text evidence="7">The sequence shown here is derived from an EMBL/GenBank/DDBJ whole genome shotgun (WGS) entry which is preliminary data.</text>
</comment>
<dbReference type="EMBL" id="BJYZ01000025">
    <property type="protein sequence ID" value="GEO41017.1"/>
    <property type="molecule type" value="Genomic_DNA"/>
</dbReference>
<dbReference type="PROSITE" id="PS51724">
    <property type="entry name" value="SPOR"/>
    <property type="match status" value="1"/>
</dbReference>
<feature type="domain" description="SPOR" evidence="6">
    <location>
        <begin position="255"/>
        <end position="333"/>
    </location>
</feature>
<dbReference type="HAMAP" id="MF_02071">
    <property type="entry name" value="RlpA"/>
    <property type="match status" value="1"/>
</dbReference>
<dbReference type="GO" id="GO:0042834">
    <property type="term" value="F:peptidoglycan binding"/>
    <property type="evidence" value="ECO:0007669"/>
    <property type="project" value="InterPro"/>
</dbReference>
<dbReference type="GO" id="GO:0000270">
    <property type="term" value="P:peptidoglycan metabolic process"/>
    <property type="evidence" value="ECO:0007669"/>
    <property type="project" value="UniProtKB-UniRule"/>
</dbReference>
<evidence type="ECO:0000256" key="2">
    <source>
        <dbReference type="ARBA" id="ARBA00023239"/>
    </source>
</evidence>
<dbReference type="GO" id="GO:0071555">
    <property type="term" value="P:cell wall organization"/>
    <property type="evidence" value="ECO:0007669"/>
    <property type="project" value="UniProtKB-KW"/>
</dbReference>
<comment type="function">
    <text evidence="4">Lytic transglycosylase with a strong preference for naked glycan strands that lack stem peptides.</text>
</comment>
<evidence type="ECO:0000259" key="6">
    <source>
        <dbReference type="PROSITE" id="PS51724"/>
    </source>
</evidence>
<dbReference type="RefSeq" id="WP_244619648.1">
    <property type="nucleotide sequence ID" value="NZ_BJYZ01000025.1"/>
</dbReference>
<comment type="similarity">
    <text evidence="4 5">Belongs to the RlpA family.</text>
</comment>
<keyword evidence="3 4" id="KW-0961">Cell wall biogenesis/degradation</keyword>
<dbReference type="InterPro" id="IPR034718">
    <property type="entry name" value="RlpA"/>
</dbReference>
<evidence type="ECO:0000313" key="8">
    <source>
        <dbReference type="Proteomes" id="UP000321523"/>
    </source>
</evidence>
<keyword evidence="1" id="KW-0732">Signal</keyword>
<dbReference type="Proteomes" id="UP000321523">
    <property type="component" value="Unassembled WGS sequence"/>
</dbReference>
<dbReference type="InterPro" id="IPR012997">
    <property type="entry name" value="RplA"/>
</dbReference>
<reference evidence="7 8" key="1">
    <citation type="submission" date="2019-07" db="EMBL/GenBank/DDBJ databases">
        <title>Whole genome shotgun sequence of Skermanella aerolata NBRC 106429.</title>
        <authorList>
            <person name="Hosoyama A."/>
            <person name="Uohara A."/>
            <person name="Ohji S."/>
            <person name="Ichikawa N."/>
        </authorList>
    </citation>
    <scope>NUCLEOTIDE SEQUENCE [LARGE SCALE GENOMIC DNA]</scope>
    <source>
        <strain evidence="7 8">NBRC 106429</strain>
    </source>
</reference>
<dbReference type="InterPro" id="IPR036680">
    <property type="entry name" value="SPOR-like_sf"/>
</dbReference>
<organism evidence="7 8">
    <name type="scientific">Skermanella aerolata</name>
    <dbReference type="NCBI Taxonomy" id="393310"/>
    <lineage>
        <taxon>Bacteria</taxon>
        <taxon>Pseudomonadati</taxon>
        <taxon>Pseudomonadota</taxon>
        <taxon>Alphaproteobacteria</taxon>
        <taxon>Rhodospirillales</taxon>
        <taxon>Azospirillaceae</taxon>
        <taxon>Skermanella</taxon>
    </lineage>
</organism>
<dbReference type="InterPro" id="IPR036908">
    <property type="entry name" value="RlpA-like_sf"/>
</dbReference>
<sequence>MAGKAMAKDSVAGRSGAGRMARGLLIAVALLALSGCAETKQGQKSAVQGQARAVGGFKIGEPYQVKGVWYYPKEDFGYDETGLASWYGPGFHAETTANGETFDQNELTGAHKTLPLPSLVRVTNLENGRSIIVRINDRGPFVPGRIVDLSRRSAQLLGFEGQGSAKVRVAILPEESRAIAAAARAGQAGVSVADISPDGAPKPVAAPRAAVQIEGASPVARQVAERPAFDPSQTVAGATVDGRFLPAAVVADTPVRSNGRLYVQAGAFTVYDNANRLRARLSDLGTTRIDPTIVGNTQYFRVRIGPLSSVEAADSILNQVIEAGNNGARVIVD</sequence>
<dbReference type="Gene3D" id="2.40.40.10">
    <property type="entry name" value="RlpA-like domain"/>
    <property type="match status" value="1"/>
</dbReference>
<dbReference type="CDD" id="cd22268">
    <property type="entry name" value="DPBB_RlpA-like"/>
    <property type="match status" value="1"/>
</dbReference>
<protein>
    <recommendedName>
        <fullName evidence="4">Endolytic peptidoglycan transglycosylase RlpA</fullName>
        <ecNumber evidence="4">4.2.2.-</ecNumber>
    </recommendedName>
</protein>
<evidence type="ECO:0000256" key="1">
    <source>
        <dbReference type="ARBA" id="ARBA00022729"/>
    </source>
</evidence>
<dbReference type="InterPro" id="IPR009009">
    <property type="entry name" value="RlpA-like_DPBB"/>
</dbReference>
<keyword evidence="2 4" id="KW-0456">Lyase</keyword>
<dbReference type="GO" id="GO:0009279">
    <property type="term" value="C:cell outer membrane"/>
    <property type="evidence" value="ECO:0007669"/>
    <property type="project" value="TreeGrafter"/>
</dbReference>
<dbReference type="Pfam" id="PF05036">
    <property type="entry name" value="SPOR"/>
    <property type="match status" value="1"/>
</dbReference>
<evidence type="ECO:0000256" key="3">
    <source>
        <dbReference type="ARBA" id="ARBA00023316"/>
    </source>
</evidence>
<evidence type="ECO:0000256" key="5">
    <source>
        <dbReference type="RuleBase" id="RU003495"/>
    </source>
</evidence>
<name>A0A512DX09_9PROT</name>
<dbReference type="PANTHER" id="PTHR34183:SF1">
    <property type="entry name" value="ENDOLYTIC PEPTIDOGLYCAN TRANSGLYCOSYLASE RLPA"/>
    <property type="match status" value="1"/>
</dbReference>
<dbReference type="AlphaFoldDB" id="A0A512DX09"/>
<dbReference type="Gene3D" id="3.30.70.1070">
    <property type="entry name" value="Sporulation related repeat"/>
    <property type="match status" value="1"/>
</dbReference>
<dbReference type="Pfam" id="PF03330">
    <property type="entry name" value="DPBB_1"/>
    <property type="match status" value="1"/>
</dbReference>
<dbReference type="PANTHER" id="PTHR34183">
    <property type="entry name" value="ENDOLYTIC PEPTIDOGLYCAN TRANSGLYCOSYLASE RLPA"/>
    <property type="match status" value="1"/>
</dbReference>
<accession>A0A512DX09</accession>
<dbReference type="InterPro" id="IPR007730">
    <property type="entry name" value="SPOR-like_dom"/>
</dbReference>
<evidence type="ECO:0000313" key="7">
    <source>
        <dbReference type="EMBL" id="GEO41017.1"/>
    </source>
</evidence>
<dbReference type="GO" id="GO:0008932">
    <property type="term" value="F:lytic endotransglycosylase activity"/>
    <property type="evidence" value="ECO:0007669"/>
    <property type="project" value="UniProtKB-UniRule"/>
</dbReference>
<keyword evidence="8" id="KW-1185">Reference proteome</keyword>
<dbReference type="NCBIfam" id="TIGR00413">
    <property type="entry name" value="rlpA"/>
    <property type="match status" value="1"/>
</dbReference>
<dbReference type="EC" id="4.2.2.-" evidence="4"/>
<dbReference type="SUPFAM" id="SSF50685">
    <property type="entry name" value="Barwin-like endoglucanases"/>
    <property type="match status" value="1"/>
</dbReference>